<dbReference type="CDD" id="cd01095">
    <property type="entry name" value="Nitrilotriacetate_monoxgenase"/>
    <property type="match status" value="1"/>
</dbReference>
<evidence type="ECO:0000259" key="6">
    <source>
        <dbReference type="Pfam" id="PF00296"/>
    </source>
</evidence>
<dbReference type="Gene3D" id="3.20.20.30">
    <property type="entry name" value="Luciferase-like domain"/>
    <property type="match status" value="1"/>
</dbReference>
<dbReference type="InterPro" id="IPR011251">
    <property type="entry name" value="Luciferase-like_dom"/>
</dbReference>
<evidence type="ECO:0000256" key="1">
    <source>
        <dbReference type="ARBA" id="ARBA00022630"/>
    </source>
</evidence>
<evidence type="ECO:0000256" key="5">
    <source>
        <dbReference type="ARBA" id="ARBA00033748"/>
    </source>
</evidence>
<feature type="domain" description="Luciferase-like" evidence="6">
    <location>
        <begin position="26"/>
        <end position="387"/>
    </location>
</feature>
<dbReference type="PANTHER" id="PTHR30011:SF16">
    <property type="entry name" value="C2H2 FINGER DOMAIN TRANSCRIPTION FACTOR (EUROFUNG)-RELATED"/>
    <property type="match status" value="1"/>
</dbReference>
<dbReference type="NCBIfam" id="TIGR03860">
    <property type="entry name" value="FMN_nitrolo"/>
    <property type="match status" value="1"/>
</dbReference>
<evidence type="ECO:0000256" key="4">
    <source>
        <dbReference type="ARBA" id="ARBA00023033"/>
    </source>
</evidence>
<dbReference type="PANTHER" id="PTHR30011">
    <property type="entry name" value="ALKANESULFONATE MONOOXYGENASE-RELATED"/>
    <property type="match status" value="1"/>
</dbReference>
<reference evidence="7" key="1">
    <citation type="submission" date="2022-10" db="EMBL/GenBank/DDBJ databases">
        <title>The complete genomes of actinobacterial strains from the NBC collection.</title>
        <authorList>
            <person name="Joergensen T.S."/>
            <person name="Alvarez Arevalo M."/>
            <person name="Sterndorff E.B."/>
            <person name="Faurdal D."/>
            <person name="Vuksanovic O."/>
            <person name="Mourched A.-S."/>
            <person name="Charusanti P."/>
            <person name="Shaw S."/>
            <person name="Blin K."/>
            <person name="Weber T."/>
        </authorList>
    </citation>
    <scope>NUCLEOTIDE SEQUENCE</scope>
    <source>
        <strain evidence="7">NBC_00254</strain>
    </source>
</reference>
<keyword evidence="1" id="KW-0285">Flavoprotein</keyword>
<keyword evidence="8" id="KW-1185">Reference proteome</keyword>
<dbReference type="InterPro" id="IPR051260">
    <property type="entry name" value="Diverse_substr_monoxygenases"/>
</dbReference>
<dbReference type="InterPro" id="IPR016215">
    <property type="entry name" value="NTA_MOA"/>
</dbReference>
<keyword evidence="2" id="KW-0288">FMN</keyword>
<evidence type="ECO:0000256" key="2">
    <source>
        <dbReference type="ARBA" id="ARBA00022643"/>
    </source>
</evidence>
<sequence length="438" mass="48313">MTDHTRELHLNLFGNWYGNHRAAWRHPGVDPHQLWDIDFNIRTAKTAERGLFDAVFFADGPNLGPVQPSGGQTKPEPITLLGVLAAVTTHLGLASTVSTTYSEPYNTARQIASLDLLTRGRAGWNAVTGSNAATAANFGPSAHPEHALRYERSEEFIQIVKALWESWEPDAVIADQETGVFLDPGKVHRVPFQGKHFQIDAVFNVPRSPQGRPLIFHAGDSDFGRSQGARHADAIFTAQPTIEAAREFYRDFKRRVSEAGRDPGHAHVLPGYLAVVGSTEAEAQATFDELNQLIDIEGAIEEVARGDGLDVSGVDLDKPIPDSLWEHSIATSTFRSRVEALRTKAVEARLTARQVIEWDIAAHGHYVFVGTPEQVADDIELWFTTGAADGFNYKAPTFPDGLEIFVDHVVPLLQAKGIYRKEYTETTLRGHYGLPTPR</sequence>
<accession>A0ABZ1SGP0</accession>
<proteinExistence type="inferred from homology"/>
<protein>
    <submittedName>
        <fullName evidence="7">LLM class flavin-dependent oxidoreductase</fullName>
    </submittedName>
</protein>
<dbReference type="EMBL" id="CP108085">
    <property type="protein sequence ID" value="WUP71652.1"/>
    <property type="molecule type" value="Genomic_DNA"/>
</dbReference>
<name>A0ABZ1SGP0_9ACTN</name>
<dbReference type="PIRSF" id="PIRSF000337">
    <property type="entry name" value="NTA_MOA"/>
    <property type="match status" value="1"/>
</dbReference>
<dbReference type="RefSeq" id="WP_142649313.1">
    <property type="nucleotide sequence ID" value="NZ_CP108085.1"/>
</dbReference>
<evidence type="ECO:0000256" key="3">
    <source>
        <dbReference type="ARBA" id="ARBA00023002"/>
    </source>
</evidence>
<keyword evidence="3" id="KW-0560">Oxidoreductase</keyword>
<dbReference type="Pfam" id="PF00296">
    <property type="entry name" value="Bac_luciferase"/>
    <property type="match status" value="1"/>
</dbReference>
<comment type="similarity">
    <text evidence="5">Belongs to the NtaA/SnaA/DszA monooxygenase family.</text>
</comment>
<dbReference type="SUPFAM" id="SSF51679">
    <property type="entry name" value="Bacterial luciferase-like"/>
    <property type="match status" value="1"/>
</dbReference>
<organism evidence="7 8">
    <name type="scientific">Microbispora hainanensis</name>
    <dbReference type="NCBI Taxonomy" id="568844"/>
    <lineage>
        <taxon>Bacteria</taxon>
        <taxon>Bacillati</taxon>
        <taxon>Actinomycetota</taxon>
        <taxon>Actinomycetes</taxon>
        <taxon>Streptosporangiales</taxon>
        <taxon>Streptosporangiaceae</taxon>
        <taxon>Microbispora</taxon>
    </lineage>
</organism>
<keyword evidence="4" id="KW-0503">Monooxygenase</keyword>
<evidence type="ECO:0000313" key="8">
    <source>
        <dbReference type="Proteomes" id="UP001432011"/>
    </source>
</evidence>
<evidence type="ECO:0000313" key="7">
    <source>
        <dbReference type="EMBL" id="WUP71652.1"/>
    </source>
</evidence>
<gene>
    <name evidence="7" type="ORF">OG913_19570</name>
</gene>
<dbReference type="InterPro" id="IPR036661">
    <property type="entry name" value="Luciferase-like_sf"/>
</dbReference>
<dbReference type="Proteomes" id="UP001432011">
    <property type="component" value="Chromosome"/>
</dbReference>